<keyword evidence="2" id="KW-0547">Nucleotide-binding</keyword>
<dbReference type="Pfam" id="PF00004">
    <property type="entry name" value="AAA"/>
    <property type="match status" value="3"/>
</dbReference>
<dbReference type="InterPro" id="IPR027417">
    <property type="entry name" value="P-loop_NTPase"/>
</dbReference>
<dbReference type="CDD" id="cd22249">
    <property type="entry name" value="UDM1_RNF168_RNF169-like"/>
    <property type="match status" value="1"/>
</dbReference>
<dbReference type="PRINTS" id="PR00819">
    <property type="entry name" value="CBXCFQXSUPER"/>
</dbReference>
<comment type="caution">
    <text evidence="7">The sequence shown here is derived from an EMBL/GenBank/DDBJ whole genome shotgun (WGS) entry which is preliminary data.</text>
</comment>
<keyword evidence="4" id="KW-0067">ATP-binding</keyword>
<dbReference type="InterPro" id="IPR050773">
    <property type="entry name" value="CbxX/CfxQ_RuBisCO_ESX"/>
</dbReference>
<feature type="compositionally biased region" description="Basic and acidic residues" evidence="5">
    <location>
        <begin position="1218"/>
        <end position="1250"/>
    </location>
</feature>
<dbReference type="InterPro" id="IPR041677">
    <property type="entry name" value="DNA2/NAM7_AAA_11"/>
</dbReference>
<dbReference type="Gene3D" id="1.10.8.60">
    <property type="match status" value="1"/>
</dbReference>
<proteinExistence type="inferred from homology"/>
<feature type="domain" description="AAA+ ATPase" evidence="6">
    <location>
        <begin position="487"/>
        <end position="920"/>
    </location>
</feature>
<name>A0ABR1UE02_9PEZI</name>
<evidence type="ECO:0000256" key="5">
    <source>
        <dbReference type="SAM" id="MobiDB-lite"/>
    </source>
</evidence>
<dbReference type="CDD" id="cd17936">
    <property type="entry name" value="EEXXEc_NFX1"/>
    <property type="match status" value="1"/>
</dbReference>
<keyword evidence="3" id="KW-0347">Helicase</keyword>
<evidence type="ECO:0000313" key="8">
    <source>
        <dbReference type="Proteomes" id="UP001446871"/>
    </source>
</evidence>
<evidence type="ECO:0000259" key="6">
    <source>
        <dbReference type="SMART" id="SM00382"/>
    </source>
</evidence>
<dbReference type="InterPro" id="IPR041627">
    <property type="entry name" value="AAA_lid_6"/>
</dbReference>
<dbReference type="CDD" id="cd06008">
    <property type="entry name" value="NF-X1-zinc-finger"/>
    <property type="match status" value="1"/>
</dbReference>
<feature type="region of interest" description="Disordered" evidence="5">
    <location>
        <begin position="2266"/>
        <end position="2287"/>
    </location>
</feature>
<feature type="compositionally biased region" description="Basic and acidic residues" evidence="5">
    <location>
        <begin position="2273"/>
        <end position="2287"/>
    </location>
</feature>
<dbReference type="EMBL" id="JAQQWM010000007">
    <property type="protein sequence ID" value="KAK8057101.1"/>
    <property type="molecule type" value="Genomic_DNA"/>
</dbReference>
<organism evidence="7 8">
    <name type="scientific">Apiospora saccharicola</name>
    <dbReference type="NCBI Taxonomy" id="335842"/>
    <lineage>
        <taxon>Eukaryota</taxon>
        <taxon>Fungi</taxon>
        <taxon>Dikarya</taxon>
        <taxon>Ascomycota</taxon>
        <taxon>Pezizomycotina</taxon>
        <taxon>Sordariomycetes</taxon>
        <taxon>Xylariomycetidae</taxon>
        <taxon>Amphisphaeriales</taxon>
        <taxon>Apiosporaceae</taxon>
        <taxon>Apiospora</taxon>
    </lineage>
</organism>
<feature type="compositionally biased region" description="Low complexity" evidence="5">
    <location>
        <begin position="1251"/>
        <end position="1261"/>
    </location>
</feature>
<dbReference type="InterPro" id="IPR047187">
    <property type="entry name" value="SF1_C_Upf1"/>
</dbReference>
<protein>
    <submittedName>
        <fullName evidence="7">AAA family</fullName>
    </submittedName>
</protein>
<feature type="region of interest" description="Disordered" evidence="5">
    <location>
        <begin position="1214"/>
        <end position="1280"/>
    </location>
</feature>
<evidence type="ECO:0000256" key="3">
    <source>
        <dbReference type="ARBA" id="ARBA00022806"/>
    </source>
</evidence>
<evidence type="ECO:0000256" key="2">
    <source>
        <dbReference type="ARBA" id="ARBA00022741"/>
    </source>
</evidence>
<feature type="domain" description="AAA+ ATPase" evidence="6">
    <location>
        <begin position="1337"/>
        <end position="1471"/>
    </location>
</feature>
<dbReference type="Pfam" id="PF13087">
    <property type="entry name" value="AAA_12"/>
    <property type="match status" value="1"/>
</dbReference>
<feature type="compositionally biased region" description="Basic and acidic residues" evidence="5">
    <location>
        <begin position="2181"/>
        <end position="2190"/>
    </location>
</feature>
<dbReference type="InterPro" id="IPR000641">
    <property type="entry name" value="CbxX/CfxQ"/>
</dbReference>
<dbReference type="PANTHER" id="PTHR43392:SF2">
    <property type="entry name" value="AAA-TYPE ATPASE FAMILY PROTEIN _ ANKYRIN REPEAT FAMILY PROTEIN"/>
    <property type="match status" value="1"/>
</dbReference>
<comment type="similarity">
    <text evidence="1">Belongs to the CbxX/CfxQ family.</text>
</comment>
<evidence type="ECO:0000313" key="7">
    <source>
        <dbReference type="EMBL" id="KAK8057101.1"/>
    </source>
</evidence>
<feature type="domain" description="AAA+ ATPase" evidence="6">
    <location>
        <begin position="1891"/>
        <end position="2028"/>
    </location>
</feature>
<dbReference type="Gene3D" id="3.40.50.300">
    <property type="entry name" value="P-loop containing nucleotide triphosphate hydrolases"/>
    <property type="match status" value="5"/>
</dbReference>
<dbReference type="Pfam" id="PF13086">
    <property type="entry name" value="AAA_11"/>
    <property type="match status" value="1"/>
</dbReference>
<dbReference type="CDD" id="cd00009">
    <property type="entry name" value="AAA"/>
    <property type="match status" value="1"/>
</dbReference>
<dbReference type="Proteomes" id="UP001446871">
    <property type="component" value="Unassembled WGS sequence"/>
</dbReference>
<dbReference type="InterPro" id="IPR003959">
    <property type="entry name" value="ATPase_AAA_core"/>
</dbReference>
<evidence type="ECO:0000256" key="4">
    <source>
        <dbReference type="ARBA" id="ARBA00022840"/>
    </source>
</evidence>
<dbReference type="InterPro" id="IPR003593">
    <property type="entry name" value="AAA+_ATPase"/>
</dbReference>
<feature type="domain" description="AAA+ ATPase" evidence="6">
    <location>
        <begin position="1615"/>
        <end position="1850"/>
    </location>
</feature>
<dbReference type="Pfam" id="PF17866">
    <property type="entry name" value="AAA_lid_6"/>
    <property type="match status" value="2"/>
</dbReference>
<gene>
    <name evidence="7" type="ORF">PG996_011038</name>
</gene>
<accession>A0ABR1UE02</accession>
<dbReference type="InterPro" id="IPR041679">
    <property type="entry name" value="DNA2/NAM7-like_C"/>
</dbReference>
<dbReference type="SUPFAM" id="SSF52540">
    <property type="entry name" value="P-loop containing nucleoside triphosphate hydrolases"/>
    <property type="match status" value="4"/>
</dbReference>
<feature type="compositionally biased region" description="Basic and acidic residues" evidence="5">
    <location>
        <begin position="2198"/>
        <end position="2213"/>
    </location>
</feature>
<reference evidence="7 8" key="1">
    <citation type="submission" date="2023-01" db="EMBL/GenBank/DDBJ databases">
        <title>Analysis of 21 Apiospora genomes using comparative genomics revels a genus with tremendous synthesis potential of carbohydrate active enzymes and secondary metabolites.</title>
        <authorList>
            <person name="Sorensen T."/>
        </authorList>
    </citation>
    <scope>NUCLEOTIDE SEQUENCE [LARGE SCALE GENOMIC DNA]</scope>
    <source>
        <strain evidence="7 8">CBS 83171</strain>
    </source>
</reference>
<evidence type="ECO:0000256" key="1">
    <source>
        <dbReference type="ARBA" id="ARBA00010378"/>
    </source>
</evidence>
<dbReference type="PANTHER" id="PTHR43392">
    <property type="entry name" value="AAA-TYPE ATPASE FAMILY PROTEIN / ANKYRIN REPEAT FAMILY PROTEIN"/>
    <property type="match status" value="1"/>
</dbReference>
<keyword evidence="8" id="KW-1185">Reference proteome</keyword>
<dbReference type="CDD" id="cd18808">
    <property type="entry name" value="SF1_C_Upf1"/>
    <property type="match status" value="1"/>
</dbReference>
<keyword evidence="3" id="KW-0378">Hydrolase</keyword>
<feature type="compositionally biased region" description="Basic and acidic residues" evidence="5">
    <location>
        <begin position="2226"/>
        <end position="2237"/>
    </location>
</feature>
<feature type="region of interest" description="Disordered" evidence="5">
    <location>
        <begin position="2132"/>
        <end position="2237"/>
    </location>
</feature>
<dbReference type="SMART" id="SM00382">
    <property type="entry name" value="AAA"/>
    <property type="match status" value="4"/>
</dbReference>
<sequence>MAVVNGNTPAQDGTSSRALKLTRLFKASIQGKRPVTNTGDAKLFLEAAQSNGCPDQTVETIVASTHGLDCVRASVRADVSPGFIKNSTLSFARYLSSPAVKALADGKLLWQIILVMINPPTMWRELVKALDELDDEHLHPFSWLVHEVASSTDEAASVLLPDIKAIMARGKLQKSGSHEVRDTAYKIQKVIDLKTVPMDVDSSYSPGGRHDNDFADYRKISLWPTTDEFLASAKPFLRRARDIDGADPSARARMHLDNHFRLLREDMLKELREDYQVIVGKKKPRRPAQILEHLVLDSLDAGDDQRGKKCSIAVQCYKGLGQLNNKNAAQTKRFLEDNKYYLKHQSFGALVCGQTICGFAFIERNVDQLCKQPPVVCLQFTDSKALGRALLALRTQRGCQFVLVETPVFAYEPVLKGLQQMTGLPLHELLLDLPEPTDSHETLRSPARTSLINKVKDTSDEGTDVRIGNVKRRVDRSQVDAFIAALANPVALIQGPPGTGKSFVGSWIVKELYDSSKDRILVISYTNHALDQFLEELMDAGIPAGQMVRLGSKYTPRTFELLLSKQTSTYRRKADAWALIDRLKEEWTELHSQLQPLFADLVSSTVSFRDIMMHLEFSDDDSDFYQAFTIPTSDQDWRRVDKKGKGIQEDYLFRRWCRGENPGVFARDVPPNCNRVWNLDLGKRTQYYQKWFTSVNHDQIEVVEEVVEKMDRLHERIQEQFSERDIDTLRSKRVIGCTTTAAAMYTNVIRAANPDIVLVEEAGEIQETHILTAMAPSVKQLILIGDHKQLRPKTNNYDLTVEKGDGYNLNMSMFERLIVHEHSYQTLMKQHRMHPSISRFPRALTYPGLEDGPKTTERPSIKGLQDRVVFSNHEQPETTNEALAEKRDPTVKASKQNQFEAEMVVALVRYLAQQGYGTGDMVILTPYLGQLRLLREALQNENDPVLNDLDSGELLRAGMISQAASKVGKKQIRLSTIGEYTSRKMQVLHLLTAVVDNYQGEESDIVIASLTRGNEQGDIGFMSSPERLNVLISRARNCLIMIGNMDTFTRSKKGAALWTQFFALLKENHNLYDGIPVKCEQHPETKALLSQPADFAKFCPDGGCAELCGVQLNCGQHSCQRRCHRERSHKKVECTTRVELVCEKQHKRRVACSKRNDRCDKCIKEQQEMERRIKRDLELERKRLEQQKAYARELQEIQDELDHEKRKIKYLAEEEDEKSALAKQREELKAAKESREQYEQAKKLQKERAEAAAAKKAAAGASPGKPTPPNASSSNVPGVPANAQEEWEHLKRTEGVQNAPLDELMGMIGLEDVKSEFLEIKSVVDTKLRQGVDFSKQRFGSQLLGNPGTGKTTVARIYARFLTSLGVLPGSNFEETTGAKLANIGVGGCQKMVDNMLNQGGGVVFIDEAYQLTSGNSPGGGAVLDYLLPEVENLTGKIVFLLAGYDKQMESFLAHNPGLPSRFPIQMKFADYTDKELLDILILKMDKHYNKTMKCEDGPTGLYCRIVARRIGRGRGKEGFGNARTVENVLDRISKSQASRIRRERRKKQKPDDFLFTKLDLIGPRPADALAKSSGWTELNKLIGLDAVKQNVRALVDSATENYDRELAEEALVEYSLNKVFLGNPGTGKTTVAKLYGQVLVDLGLLSKGEVVVKQPADFIDAVIGGSEKKAKGILASTVGKVLVIDEAYGLFSHTGSHNDPFKTAVIDTIVAEVQSVPGDDRCVLLLGYKDQMQAMLESPHTNPGLARRFPIAAAFTFEDLDDQQLLQILNLKLKKQSFDATGEAKNVALEMLNRARNRPNFGNGGEIDIILDATKARHQARLSRGEATSRQLLEARDFDEHFDRAERSETNVNKLFEGTVGTEETVALLEGYQQTVRAMKALDMDPKESIPFNFLFKGPPGTGKTTTARKMGKVFYDMGFLDTAEVVEASASDLVAQFVGQTGPKVKKMFDKALGRVLFIDEAYRLAEGHFAKEAIDEIVDCVTKEGYYKKMIIILAGYEKDIDRLTSVNEGLSSRFPEAVMFRSLDPQECNKLMTSVLQAKTEDLEKKNQNKSKKVSFDIGPLVTPRKQFSGVVEKLFLRLSHQPGWANARDVKTLAEAVFSKTIQSKEGAKTRKFVVSEDTVLTAIRSMLQERESRGKSTKHKSTLGNIFQGPPASDHSSPPRTGTGTSTDTNDDDAGGDKNKKEEDTPPSTPEPEPKQDDGRGLDDVQRDAGVSDAVWAQLQRDKRAEQEREDDYQRLLAAEKKAAEEAKEAERKKIVKRLLDEEDQENERQRQLEEQRRAAAEAERKRIAQRLLEEDRRRKEEAACKRKLERMGVCPAGFHWIKQAGGTGARVGRTFLPRRH</sequence>